<dbReference type="Proteomes" id="UP000249873">
    <property type="component" value="Chromosome"/>
</dbReference>
<keyword evidence="1" id="KW-0472">Membrane</keyword>
<dbReference type="EMBL" id="CP029480">
    <property type="protein sequence ID" value="AWV96839.1"/>
    <property type="molecule type" value="Genomic_DNA"/>
</dbReference>
<dbReference type="RefSeq" id="WP_111369941.1">
    <property type="nucleotide sequence ID" value="NZ_CP029480.1"/>
</dbReference>
<dbReference type="KEGG" id="als:DJ013_01025"/>
<dbReference type="OrthoDB" id="1410183at2"/>
<organism evidence="2 3">
    <name type="scientific">Arcticibacterium luteifluviistationis</name>
    <dbReference type="NCBI Taxonomy" id="1784714"/>
    <lineage>
        <taxon>Bacteria</taxon>
        <taxon>Pseudomonadati</taxon>
        <taxon>Bacteroidota</taxon>
        <taxon>Cytophagia</taxon>
        <taxon>Cytophagales</taxon>
        <taxon>Leadbetterellaceae</taxon>
        <taxon>Arcticibacterium</taxon>
    </lineage>
</organism>
<gene>
    <name evidence="2" type="ORF">DJ013_01025</name>
</gene>
<dbReference type="SUPFAM" id="SSF48371">
    <property type="entry name" value="ARM repeat"/>
    <property type="match status" value="1"/>
</dbReference>
<feature type="transmembrane region" description="Helical" evidence="1">
    <location>
        <begin position="20"/>
        <end position="41"/>
    </location>
</feature>
<keyword evidence="1" id="KW-1133">Transmembrane helix</keyword>
<dbReference type="InterPro" id="IPR016024">
    <property type="entry name" value="ARM-type_fold"/>
</dbReference>
<protein>
    <recommendedName>
        <fullName evidence="4">HEAT repeat domain-containing protein</fullName>
    </recommendedName>
</protein>
<proteinExistence type="predicted"/>
<keyword evidence="1" id="KW-0812">Transmembrane</keyword>
<accession>A0A2Z4G6R2</accession>
<reference evidence="2 3" key="1">
    <citation type="submission" date="2018-05" db="EMBL/GenBank/DDBJ databases">
        <title>Complete genome sequence of Arcticibacterium luteifluviistationis SM1504T, a cytophagaceae bacterium isolated from Arctic surface seawater.</title>
        <authorList>
            <person name="Li Y."/>
            <person name="Qin Q.-L."/>
        </authorList>
    </citation>
    <scope>NUCLEOTIDE SEQUENCE [LARGE SCALE GENOMIC DNA]</scope>
    <source>
        <strain evidence="2 3">SM1504</strain>
    </source>
</reference>
<evidence type="ECO:0000313" key="2">
    <source>
        <dbReference type="EMBL" id="AWV96839.1"/>
    </source>
</evidence>
<evidence type="ECO:0008006" key="4">
    <source>
        <dbReference type="Google" id="ProtNLM"/>
    </source>
</evidence>
<keyword evidence="3" id="KW-1185">Reference proteome</keyword>
<evidence type="ECO:0000313" key="3">
    <source>
        <dbReference type="Proteomes" id="UP000249873"/>
    </source>
</evidence>
<sequence length="362" mass="41849">MNWMSIILLSIEISGIKALAMLYGMSLFLVILSFIFFWIVMSTRKSKEKLRNQKEILVDRCREFISELVFEDDLCKESKQFEHYLLSSNFRSQILLEELINLHKSLKGELAHFLEGYFINKKLYKLSFSKVKSHNDYDVIEGLYELSKLNAKVAIPMVLKIYRRQQESEMKNYFLEFLINQSPKEGIDELIKASTFLSDWFQIKVINILNDNNFIAVPPLSKWLKRGGSHAIFGCKLTAYAKVHSEADELIGLLDSKNDDLKIEALRALVALEAKQNDELLIKNYFNQSDLVQREILLTLTQFESDLNVVFLNKCKVSKASEIRLFARNALNKLSRSKKYLELQQQASLAYSRSNSGLKIGA</sequence>
<name>A0A2Z4G6R2_9BACT</name>
<dbReference type="AlphaFoldDB" id="A0A2Z4G6R2"/>
<evidence type="ECO:0000256" key="1">
    <source>
        <dbReference type="SAM" id="Phobius"/>
    </source>
</evidence>